<dbReference type="EC" id="1.11.1.27" evidence="3"/>
<sequence length="163" mass="17425">MTIAVGDSLPSTRIEIVGNTLGAATEQVDLATFAANRKLVLFSVPGAFTPTCSEQHLPGFVEHYREFKDKGVDVACVSVNDKFVMQAWAQSRNVPEGMLMIADGNGDLVKALGLDSDFSAYGMGTRGQRFALLADNGVVKSVEIEAPGEMRVSSAENMLTHIS</sequence>
<evidence type="ECO:0000256" key="2">
    <source>
        <dbReference type="ARBA" id="ARBA00023002"/>
    </source>
</evidence>
<dbReference type="EMBL" id="CP080544">
    <property type="protein sequence ID" value="QYR52109.1"/>
    <property type="molecule type" value="Genomic_DNA"/>
</dbReference>
<dbReference type="CDD" id="cd03013">
    <property type="entry name" value="PRX5_like"/>
    <property type="match status" value="1"/>
</dbReference>
<evidence type="ECO:0000313" key="5">
    <source>
        <dbReference type="EMBL" id="QYR52109.1"/>
    </source>
</evidence>
<evidence type="ECO:0000256" key="3">
    <source>
        <dbReference type="RuleBase" id="RU366011"/>
    </source>
</evidence>
<dbReference type="SUPFAM" id="SSF52833">
    <property type="entry name" value="Thioredoxin-like"/>
    <property type="match status" value="1"/>
</dbReference>
<keyword evidence="2 3" id="KW-0560">Oxidoreductase</keyword>
<dbReference type="PANTHER" id="PTHR10430:SF16">
    <property type="entry name" value="PEROXIREDOXIN-5, MITOCHONDRIAL"/>
    <property type="match status" value="1"/>
</dbReference>
<evidence type="ECO:0000259" key="4">
    <source>
        <dbReference type="PROSITE" id="PS51352"/>
    </source>
</evidence>
<keyword evidence="6" id="KW-1185">Reference proteome</keyword>
<keyword evidence="3" id="KW-0049">Antioxidant</keyword>
<dbReference type="Gene3D" id="3.40.30.10">
    <property type="entry name" value="Glutaredoxin"/>
    <property type="match status" value="1"/>
</dbReference>
<dbReference type="InterPro" id="IPR013740">
    <property type="entry name" value="Redoxin"/>
</dbReference>
<dbReference type="RefSeq" id="WP_220378897.1">
    <property type="nucleotide sequence ID" value="NZ_CP080544.1"/>
</dbReference>
<comment type="similarity">
    <text evidence="3">Belongs to the peroxiredoxin family. Prx5 subfamily.</text>
</comment>
<dbReference type="Pfam" id="PF08534">
    <property type="entry name" value="Redoxin"/>
    <property type="match status" value="1"/>
</dbReference>
<dbReference type="InterPro" id="IPR037944">
    <property type="entry name" value="PRX5-like"/>
</dbReference>
<protein>
    <recommendedName>
        <fullName evidence="3">Glutathione-dependent peroxiredoxin</fullName>
        <ecNumber evidence="3">1.11.1.27</ecNumber>
    </recommendedName>
</protein>
<comment type="function">
    <text evidence="3">Thiol-specific peroxidase that catalyzes the reduction of hydrogen peroxide and organic hydroperoxides to water and alcohols, respectively. Plays a role in cell protection against oxidative stress by detoxifying peroxides.</text>
</comment>
<name>A0ABX8WL35_9GAMM</name>
<gene>
    <name evidence="5" type="ORF">H8L67_05660</name>
</gene>
<reference evidence="5 6" key="1">
    <citation type="submission" date="2021-08" db="EMBL/GenBank/DDBJ databases">
        <title>Lysobacter sp. strain CJ11 Genome sequencing and assembly.</title>
        <authorList>
            <person name="Kim I."/>
        </authorList>
    </citation>
    <scope>NUCLEOTIDE SEQUENCE [LARGE SCALE GENOMIC DNA]</scope>
    <source>
        <strain evidence="5 6">CJ11</strain>
    </source>
</reference>
<dbReference type="InterPro" id="IPR013766">
    <property type="entry name" value="Thioredoxin_domain"/>
</dbReference>
<keyword evidence="3" id="KW-0676">Redox-active center</keyword>
<dbReference type="PANTHER" id="PTHR10430">
    <property type="entry name" value="PEROXIREDOXIN"/>
    <property type="match status" value="1"/>
</dbReference>
<feature type="domain" description="Thioredoxin" evidence="4">
    <location>
        <begin position="3"/>
        <end position="163"/>
    </location>
</feature>
<proteinExistence type="inferred from homology"/>
<evidence type="ECO:0000256" key="1">
    <source>
        <dbReference type="ARBA" id="ARBA00022559"/>
    </source>
</evidence>
<dbReference type="InterPro" id="IPR036249">
    <property type="entry name" value="Thioredoxin-like_sf"/>
</dbReference>
<comment type="catalytic activity">
    <reaction evidence="3">
        <text>a hydroperoxide + 2 glutathione = an alcohol + glutathione disulfide + H2O</text>
        <dbReference type="Rhea" id="RHEA:62632"/>
        <dbReference type="ChEBI" id="CHEBI:15377"/>
        <dbReference type="ChEBI" id="CHEBI:30879"/>
        <dbReference type="ChEBI" id="CHEBI:35924"/>
        <dbReference type="ChEBI" id="CHEBI:57925"/>
        <dbReference type="ChEBI" id="CHEBI:58297"/>
        <dbReference type="EC" id="1.11.1.27"/>
    </reaction>
</comment>
<accession>A0ABX8WL35</accession>
<dbReference type="PROSITE" id="PS51352">
    <property type="entry name" value="THIOREDOXIN_2"/>
    <property type="match status" value="1"/>
</dbReference>
<keyword evidence="1 3" id="KW-0575">Peroxidase</keyword>
<organism evidence="5 6">
    <name type="scientific">Lysobacter soyae</name>
    <dbReference type="NCBI Taxonomy" id="2764185"/>
    <lineage>
        <taxon>Bacteria</taxon>
        <taxon>Pseudomonadati</taxon>
        <taxon>Pseudomonadota</taxon>
        <taxon>Gammaproteobacteria</taxon>
        <taxon>Lysobacterales</taxon>
        <taxon>Lysobacteraceae</taxon>
        <taxon>Lysobacter</taxon>
    </lineage>
</organism>
<evidence type="ECO:0000313" key="6">
    <source>
        <dbReference type="Proteomes" id="UP000824755"/>
    </source>
</evidence>
<dbReference type="Proteomes" id="UP000824755">
    <property type="component" value="Chromosome"/>
</dbReference>